<evidence type="ECO:0000313" key="3">
    <source>
        <dbReference type="EMBL" id="KYQ55823.1"/>
    </source>
</evidence>
<dbReference type="PRINTS" id="PR00080">
    <property type="entry name" value="SDRFAMILY"/>
</dbReference>
<dbReference type="GO" id="GO:0016491">
    <property type="term" value="F:oxidoreductase activity"/>
    <property type="evidence" value="ECO:0007669"/>
    <property type="project" value="UniProtKB-KW"/>
</dbReference>
<dbReference type="InterPro" id="IPR002347">
    <property type="entry name" value="SDR_fam"/>
</dbReference>
<dbReference type="PANTHER" id="PTHR43157:SF73">
    <property type="entry name" value="WW DOMAIN-CONTAINING OXIDOREDUCTASE-LIKE PROTEIN"/>
    <property type="match status" value="1"/>
</dbReference>
<comment type="similarity">
    <text evidence="2">Belongs to the short-chain dehydrogenases/reductases (SDR) family.</text>
</comment>
<evidence type="ECO:0000256" key="1">
    <source>
        <dbReference type="ARBA" id="ARBA00023002"/>
    </source>
</evidence>
<dbReference type="AlphaFoldDB" id="A0A151X5X7"/>
<evidence type="ECO:0000313" key="4">
    <source>
        <dbReference type="Proteomes" id="UP000075809"/>
    </source>
</evidence>
<keyword evidence="4" id="KW-1185">Reference proteome</keyword>
<gene>
    <name evidence="3" type="ORF">ALC60_05322</name>
</gene>
<dbReference type="SUPFAM" id="SSF51735">
    <property type="entry name" value="NAD(P)-binding Rossmann-fold domains"/>
    <property type="match status" value="2"/>
</dbReference>
<evidence type="ECO:0000256" key="2">
    <source>
        <dbReference type="RuleBase" id="RU000363"/>
    </source>
</evidence>
<sequence>MLWFLNKMCTSKARLVGKIVVITGANSGIGRETARDLYARGARVILACRNMEMANKAVEDIRNNPPSRFNKDEYKNNAGELAIYSLDLSSLKSVRDCAKNLLTNEAAIHILINNAGVAAYPSYEKTEDGNETTLQVNHLGHFLLTLLLLPKMQKSSPNCRIVNVSSIAHLIANIDFDDINLERSYGPIKSYAQSKLANILFTKELARKLKGARVILACRNMEKTNKAVEDIKSNPPSRFNKNEYKNNAGELAMYFLDLRSLKSVRDCAKNLLTNEAAIHILVNNAAVAAYPNEKTEDGIQTTLQVNHLGHFLLTLLLLPKMQKSSPNCRIINVSSIVHIFADIDFDDINLERSYAPFKSYTQTKLANILFTKELARRLKAVNIHGINVYSLHPGIIPTRIIRLTHRLRQIHNPTRCRRFLFKIRFDTSGLETRTKKSSLRDPGSWIRVTRFR</sequence>
<dbReference type="PRINTS" id="PR00081">
    <property type="entry name" value="GDHRDH"/>
</dbReference>
<reference evidence="3 4" key="1">
    <citation type="submission" date="2015-09" db="EMBL/GenBank/DDBJ databases">
        <title>Trachymyrmex zeteki WGS genome.</title>
        <authorList>
            <person name="Nygaard S."/>
            <person name="Hu H."/>
            <person name="Boomsma J."/>
            <person name="Zhang G."/>
        </authorList>
    </citation>
    <scope>NUCLEOTIDE SEQUENCE [LARGE SCALE GENOMIC DNA]</scope>
    <source>
        <strain evidence="3">Tzet28-1</strain>
        <tissue evidence="3">Whole body</tissue>
    </source>
</reference>
<protein>
    <submittedName>
        <fullName evidence="3">Retinol dehydrogenase 12</fullName>
    </submittedName>
</protein>
<dbReference type="Pfam" id="PF00106">
    <property type="entry name" value="adh_short"/>
    <property type="match status" value="2"/>
</dbReference>
<name>A0A151X5X7_9HYME</name>
<dbReference type="InterPro" id="IPR036291">
    <property type="entry name" value="NAD(P)-bd_dom_sf"/>
</dbReference>
<dbReference type="Gene3D" id="3.40.50.720">
    <property type="entry name" value="NAD(P)-binding Rossmann-like Domain"/>
    <property type="match status" value="2"/>
</dbReference>
<keyword evidence="1" id="KW-0560">Oxidoreductase</keyword>
<accession>A0A151X5X7</accession>
<dbReference type="Proteomes" id="UP000075809">
    <property type="component" value="Unassembled WGS sequence"/>
</dbReference>
<dbReference type="PANTHER" id="PTHR43157">
    <property type="entry name" value="PHOSPHATIDYLINOSITOL-GLYCAN BIOSYNTHESIS CLASS F PROTEIN-RELATED"/>
    <property type="match status" value="1"/>
</dbReference>
<proteinExistence type="inferred from homology"/>
<dbReference type="EMBL" id="KQ982490">
    <property type="protein sequence ID" value="KYQ55823.1"/>
    <property type="molecule type" value="Genomic_DNA"/>
</dbReference>
<organism evidence="3 4">
    <name type="scientific">Mycetomoellerius zeteki</name>
    <dbReference type="NCBI Taxonomy" id="64791"/>
    <lineage>
        <taxon>Eukaryota</taxon>
        <taxon>Metazoa</taxon>
        <taxon>Ecdysozoa</taxon>
        <taxon>Arthropoda</taxon>
        <taxon>Hexapoda</taxon>
        <taxon>Insecta</taxon>
        <taxon>Pterygota</taxon>
        <taxon>Neoptera</taxon>
        <taxon>Endopterygota</taxon>
        <taxon>Hymenoptera</taxon>
        <taxon>Apocrita</taxon>
        <taxon>Aculeata</taxon>
        <taxon>Formicoidea</taxon>
        <taxon>Formicidae</taxon>
        <taxon>Myrmicinae</taxon>
        <taxon>Mycetomoellerius</taxon>
    </lineage>
</organism>
<dbReference type="STRING" id="64791.A0A151X5X7"/>